<accession>A0ABR1CIX8</accession>
<organism evidence="1 2">
    <name type="scientific">Necator americanus</name>
    <name type="common">Human hookworm</name>
    <dbReference type="NCBI Taxonomy" id="51031"/>
    <lineage>
        <taxon>Eukaryota</taxon>
        <taxon>Metazoa</taxon>
        <taxon>Ecdysozoa</taxon>
        <taxon>Nematoda</taxon>
        <taxon>Chromadorea</taxon>
        <taxon>Rhabditida</taxon>
        <taxon>Rhabditina</taxon>
        <taxon>Rhabditomorpha</taxon>
        <taxon>Strongyloidea</taxon>
        <taxon>Ancylostomatidae</taxon>
        <taxon>Bunostominae</taxon>
        <taxon>Necator</taxon>
    </lineage>
</organism>
<keyword evidence="2" id="KW-1185">Reference proteome</keyword>
<proteinExistence type="predicted"/>
<reference evidence="1 2" key="1">
    <citation type="submission" date="2023-08" db="EMBL/GenBank/DDBJ databases">
        <title>A Necator americanus chromosomal reference genome.</title>
        <authorList>
            <person name="Ilik V."/>
            <person name="Petrzelkova K.J."/>
            <person name="Pardy F."/>
            <person name="Fuh T."/>
            <person name="Niatou-Singa F.S."/>
            <person name="Gouil Q."/>
            <person name="Baker L."/>
            <person name="Ritchie M.E."/>
            <person name="Jex A.R."/>
            <person name="Gazzola D."/>
            <person name="Li H."/>
            <person name="Toshio Fujiwara R."/>
            <person name="Zhan B."/>
            <person name="Aroian R.V."/>
            <person name="Pafco B."/>
            <person name="Schwarz E.M."/>
        </authorList>
    </citation>
    <scope>NUCLEOTIDE SEQUENCE [LARGE SCALE GENOMIC DNA]</scope>
    <source>
        <strain evidence="1 2">Aroian</strain>
        <tissue evidence="1">Whole animal</tissue>
    </source>
</reference>
<gene>
    <name evidence="1" type="primary">Necator_chrII.g7735</name>
    <name evidence="1" type="ORF">RB195_019941</name>
</gene>
<dbReference type="EMBL" id="JAVFWL010000002">
    <property type="protein sequence ID" value="KAK6737538.1"/>
    <property type="molecule type" value="Genomic_DNA"/>
</dbReference>
<dbReference type="Proteomes" id="UP001303046">
    <property type="component" value="Unassembled WGS sequence"/>
</dbReference>
<evidence type="ECO:0000313" key="2">
    <source>
        <dbReference type="Proteomes" id="UP001303046"/>
    </source>
</evidence>
<evidence type="ECO:0000313" key="1">
    <source>
        <dbReference type="EMBL" id="KAK6737538.1"/>
    </source>
</evidence>
<name>A0ABR1CIX8_NECAM</name>
<comment type="caution">
    <text evidence="1">The sequence shown here is derived from an EMBL/GenBank/DDBJ whole genome shotgun (WGS) entry which is preliminary data.</text>
</comment>
<protein>
    <submittedName>
        <fullName evidence="1">Uncharacterized protein</fullName>
    </submittedName>
</protein>
<sequence>MQIYQLNVCPFIKLQVCLTSLPHTEAAMELRHEPNYGHVLASLRIRCTVRGSNHGLHFVESTSYFVQLEKLCRGCGEELKGMDEEKTMRELNEERVTSQSVG</sequence>